<keyword evidence="2" id="KW-1133">Transmembrane helix</keyword>
<keyword evidence="2" id="KW-0812">Transmembrane</keyword>
<name>A0AAU9JPA3_9CILI</name>
<feature type="region of interest" description="Disordered" evidence="1">
    <location>
        <begin position="265"/>
        <end position="327"/>
    </location>
</feature>
<feature type="transmembrane region" description="Helical" evidence="2">
    <location>
        <begin position="64"/>
        <end position="85"/>
    </location>
</feature>
<feature type="compositionally biased region" description="Basic and acidic residues" evidence="1">
    <location>
        <begin position="222"/>
        <end position="244"/>
    </location>
</feature>
<reference evidence="3" key="1">
    <citation type="submission" date="2021-09" db="EMBL/GenBank/DDBJ databases">
        <authorList>
            <consortium name="AG Swart"/>
            <person name="Singh M."/>
            <person name="Singh A."/>
            <person name="Seah K."/>
            <person name="Emmerich C."/>
        </authorList>
    </citation>
    <scope>NUCLEOTIDE SEQUENCE</scope>
    <source>
        <strain evidence="3">ATCC30299</strain>
    </source>
</reference>
<feature type="region of interest" description="Disordered" evidence="1">
    <location>
        <begin position="189"/>
        <end position="244"/>
    </location>
</feature>
<accession>A0AAU9JPA3</accession>
<gene>
    <name evidence="3" type="ORF">BSTOLATCC_MIC43450</name>
</gene>
<keyword evidence="2" id="KW-0472">Membrane</keyword>
<keyword evidence="4" id="KW-1185">Reference proteome</keyword>
<feature type="compositionally biased region" description="Basic and acidic residues" evidence="1">
    <location>
        <begin position="300"/>
        <end position="321"/>
    </location>
</feature>
<dbReference type="EMBL" id="CAJZBQ010000043">
    <property type="protein sequence ID" value="CAG9327411.1"/>
    <property type="molecule type" value="Genomic_DNA"/>
</dbReference>
<proteinExistence type="predicted"/>
<dbReference type="AlphaFoldDB" id="A0AAU9JPA3"/>
<evidence type="ECO:0000313" key="4">
    <source>
        <dbReference type="Proteomes" id="UP001162131"/>
    </source>
</evidence>
<sequence length="327" mass="38397">MLDHFSKAEAYYVKFSWVRKCYYYKIFHLAVQLLYLLVIGATAIANPGDCSSPIQVFLEGLFGLYISGVIINSVVGGTRLCKAYMGNGMHRLRFEGVTLGIDTCYYPVYFAFTLFEVAWYLLGSVWYFQDNDCNSEYSVGAGITVTILILWYIFIICLITSCVWFNWYIHHVDMPRIQNPKENEVKFEYPNVDKRPYPEPSPMKSVYKNTEDRTYPQTPAKNIEEERQRYERDPDESYRDDKDVYGDVQGGVKLYVKKPGVIFEEDPRVSQGSNNQRQKEIYEEDPGQQAYNQRRLPRANFRENPSRVEEQNNQRELEMRKFPPNYN</sequence>
<evidence type="ECO:0000313" key="3">
    <source>
        <dbReference type="EMBL" id="CAG9327411.1"/>
    </source>
</evidence>
<protein>
    <submittedName>
        <fullName evidence="3">Uncharacterized protein</fullName>
    </submittedName>
</protein>
<evidence type="ECO:0000256" key="2">
    <source>
        <dbReference type="SAM" id="Phobius"/>
    </source>
</evidence>
<feature type="transmembrane region" description="Helical" evidence="2">
    <location>
        <begin position="106"/>
        <end position="128"/>
    </location>
</feature>
<dbReference type="Proteomes" id="UP001162131">
    <property type="component" value="Unassembled WGS sequence"/>
</dbReference>
<feature type="transmembrane region" description="Helical" evidence="2">
    <location>
        <begin position="148"/>
        <end position="169"/>
    </location>
</feature>
<feature type="transmembrane region" description="Helical" evidence="2">
    <location>
        <begin position="21"/>
        <end position="44"/>
    </location>
</feature>
<evidence type="ECO:0000256" key="1">
    <source>
        <dbReference type="SAM" id="MobiDB-lite"/>
    </source>
</evidence>
<organism evidence="3 4">
    <name type="scientific">Blepharisma stoltei</name>
    <dbReference type="NCBI Taxonomy" id="1481888"/>
    <lineage>
        <taxon>Eukaryota</taxon>
        <taxon>Sar</taxon>
        <taxon>Alveolata</taxon>
        <taxon>Ciliophora</taxon>
        <taxon>Postciliodesmatophora</taxon>
        <taxon>Heterotrichea</taxon>
        <taxon>Heterotrichida</taxon>
        <taxon>Blepharismidae</taxon>
        <taxon>Blepharisma</taxon>
    </lineage>
</organism>
<comment type="caution">
    <text evidence="3">The sequence shown here is derived from an EMBL/GenBank/DDBJ whole genome shotgun (WGS) entry which is preliminary data.</text>
</comment>